<dbReference type="InterPro" id="IPR000244">
    <property type="entry name" value="Ribosomal_bL9"/>
</dbReference>
<accession>A0A060TCP6</accession>
<feature type="domain" description="Ribosomal protein L9" evidence="5">
    <location>
        <begin position="23"/>
        <end position="60"/>
    </location>
</feature>
<reference evidence="6" key="2">
    <citation type="submission" date="2014-06" db="EMBL/GenBank/DDBJ databases">
        <title>The complete genome of Blastobotrys (Arxula) adeninivorans LS3 - a yeast of biotechnological interest.</title>
        <authorList>
            <person name="Kunze G."/>
            <person name="Gaillardin C."/>
            <person name="Czernicka M."/>
            <person name="Durrens P."/>
            <person name="Martin T."/>
            <person name="Boer E."/>
            <person name="Gabaldon T."/>
            <person name="Cruz J."/>
            <person name="Talla E."/>
            <person name="Marck C."/>
            <person name="Goffeau A."/>
            <person name="Barbe V."/>
            <person name="Baret P."/>
            <person name="Baronian K."/>
            <person name="Beier S."/>
            <person name="Bleykasten C."/>
            <person name="Bode R."/>
            <person name="Casaregola S."/>
            <person name="Despons L."/>
            <person name="Fairhead C."/>
            <person name="Giersberg M."/>
            <person name="Gierski P."/>
            <person name="Hahnel U."/>
            <person name="Hartmann A."/>
            <person name="Jankowska D."/>
            <person name="Jubin C."/>
            <person name="Jung P."/>
            <person name="Lafontaine I."/>
            <person name="Leh-Louis V."/>
            <person name="Lemaire M."/>
            <person name="Marcet-Houben M."/>
            <person name="Mascher M."/>
            <person name="Morel G."/>
            <person name="Richard G.-F."/>
            <person name="Riechen J."/>
            <person name="Sacerdot C."/>
            <person name="Sarkar A."/>
            <person name="Savel G."/>
            <person name="Schacherer J."/>
            <person name="Sherman D."/>
            <person name="Straub M.-L."/>
            <person name="Stein N."/>
            <person name="Thierry A."/>
            <person name="Trautwein-Schult A."/>
            <person name="Westhof E."/>
            <person name="Worch S."/>
            <person name="Dujon B."/>
            <person name="Souciet J.-L."/>
            <person name="Wincker P."/>
            <person name="Scholz U."/>
            <person name="Neuveglise N."/>
        </authorList>
    </citation>
    <scope>NUCLEOTIDE SEQUENCE</scope>
    <source>
        <strain evidence="6">LS3</strain>
    </source>
</reference>
<dbReference type="GO" id="GO:0005840">
    <property type="term" value="C:ribosome"/>
    <property type="evidence" value="ECO:0007669"/>
    <property type="project" value="UniProtKB-KW"/>
</dbReference>
<dbReference type="Pfam" id="PF01281">
    <property type="entry name" value="Ribosomal_L9_N"/>
    <property type="match status" value="1"/>
</dbReference>
<protein>
    <submittedName>
        <fullName evidence="6">ARAD1D01254p</fullName>
    </submittedName>
</protein>
<dbReference type="SUPFAM" id="SSF55658">
    <property type="entry name" value="L9 N-domain-like"/>
    <property type="match status" value="1"/>
</dbReference>
<name>A0A060TCP6_BLAAD</name>
<dbReference type="Gene3D" id="3.40.5.10">
    <property type="entry name" value="Ribosomal protein L9, N-terminal domain"/>
    <property type="match status" value="1"/>
</dbReference>
<evidence type="ECO:0000259" key="5">
    <source>
        <dbReference type="Pfam" id="PF01281"/>
    </source>
</evidence>
<dbReference type="PANTHER" id="PTHR21368">
    <property type="entry name" value="50S RIBOSOMAL PROTEIN L9"/>
    <property type="match status" value="1"/>
</dbReference>
<dbReference type="GO" id="GO:0003735">
    <property type="term" value="F:structural constituent of ribosome"/>
    <property type="evidence" value="ECO:0007669"/>
    <property type="project" value="InterPro"/>
</dbReference>
<sequence length="292" mass="32138">MLALKRAPARALNGKRFASTKIPVQLLKDFPGLGYRGEIVHVKPGRMRNELHVNNGAAYLVKGAAPRIPVVSREEIDARRAKEEESKKTKEKKIQEQLAKEKQERELQQRQKRVSHMTNLLFNKPAESSGEKATAGAAPGADAYVLSSAMSSLPKTLHIKWTTAGESDSALDIELSTVDIANHLSILLGHQVKPSYLKFNTESGNTIDKVGSYQLSVLVPGSSEKVLNIAVSKSKDRTGYDPKVRAAAQQQPSEESTPSPKEKPASSESTNKQTGFAWENQVITDMEERLKR</sequence>
<reference evidence="6" key="1">
    <citation type="submission" date="2014-02" db="EMBL/GenBank/DDBJ databases">
        <authorList>
            <person name="Genoscope - CEA"/>
        </authorList>
    </citation>
    <scope>NUCLEOTIDE SEQUENCE</scope>
    <source>
        <strain evidence="6">LS3</strain>
    </source>
</reference>
<evidence type="ECO:0000256" key="3">
    <source>
        <dbReference type="ARBA" id="ARBA00023274"/>
    </source>
</evidence>
<keyword evidence="3" id="KW-0687">Ribonucleoprotein</keyword>
<evidence type="ECO:0000313" key="6">
    <source>
        <dbReference type="EMBL" id="CDP36991.1"/>
    </source>
</evidence>
<organism evidence="6">
    <name type="scientific">Blastobotrys adeninivorans</name>
    <name type="common">Yeast</name>
    <name type="synonym">Arxula adeninivorans</name>
    <dbReference type="NCBI Taxonomy" id="409370"/>
    <lineage>
        <taxon>Eukaryota</taxon>
        <taxon>Fungi</taxon>
        <taxon>Dikarya</taxon>
        <taxon>Ascomycota</taxon>
        <taxon>Saccharomycotina</taxon>
        <taxon>Dipodascomycetes</taxon>
        <taxon>Dipodascales</taxon>
        <taxon>Trichomonascaceae</taxon>
        <taxon>Blastobotrys</taxon>
    </lineage>
</organism>
<feature type="region of interest" description="Disordered" evidence="4">
    <location>
        <begin position="79"/>
        <end position="106"/>
    </location>
</feature>
<evidence type="ECO:0000256" key="1">
    <source>
        <dbReference type="ARBA" id="ARBA00010605"/>
    </source>
</evidence>
<feature type="region of interest" description="Disordered" evidence="4">
    <location>
        <begin position="238"/>
        <end position="292"/>
    </location>
</feature>
<dbReference type="AlphaFoldDB" id="A0A060TCP6"/>
<proteinExistence type="inferred from homology"/>
<keyword evidence="2" id="KW-0689">Ribosomal protein</keyword>
<comment type="similarity">
    <text evidence="1">Belongs to the bacterial ribosomal protein bL9 family.</text>
</comment>
<evidence type="ECO:0000256" key="2">
    <source>
        <dbReference type="ARBA" id="ARBA00022980"/>
    </source>
</evidence>
<dbReference type="InterPro" id="IPR020070">
    <property type="entry name" value="Ribosomal_bL9_N"/>
</dbReference>
<dbReference type="InterPro" id="IPR009027">
    <property type="entry name" value="Ribosomal_bL9/RNase_H1_N"/>
</dbReference>
<feature type="compositionally biased region" description="Low complexity" evidence="4">
    <location>
        <begin position="248"/>
        <end position="259"/>
    </location>
</feature>
<gene>
    <name evidence="6" type="ORF">GNLVRS02_ARAD1D01254g</name>
</gene>
<dbReference type="EMBL" id="HG937694">
    <property type="protein sequence ID" value="CDP36991.1"/>
    <property type="molecule type" value="Genomic_DNA"/>
</dbReference>
<dbReference type="InterPro" id="IPR036935">
    <property type="entry name" value="Ribosomal_bL9_N_sf"/>
</dbReference>
<evidence type="ECO:0000256" key="4">
    <source>
        <dbReference type="SAM" id="MobiDB-lite"/>
    </source>
</evidence>
<dbReference type="GO" id="GO:1990904">
    <property type="term" value="C:ribonucleoprotein complex"/>
    <property type="evidence" value="ECO:0007669"/>
    <property type="project" value="UniProtKB-KW"/>
</dbReference>
<dbReference type="GO" id="GO:0006412">
    <property type="term" value="P:translation"/>
    <property type="evidence" value="ECO:0007669"/>
    <property type="project" value="InterPro"/>
</dbReference>